<dbReference type="KEGG" id="xap:XA3_17030"/>
<evidence type="ECO:0000313" key="2">
    <source>
        <dbReference type="Proteomes" id="UP001321861"/>
    </source>
</evidence>
<dbReference type="RefSeq" id="WP_317635066.1">
    <property type="nucleotide sequence ID" value="NZ_AP026802.1"/>
</dbReference>
<dbReference type="EMBL" id="AP026802">
    <property type="protein sequence ID" value="BDR59262.1"/>
    <property type="molecule type" value="Genomic_DNA"/>
</dbReference>
<dbReference type="InterPro" id="IPR016630">
    <property type="entry name" value="UCP015278"/>
</dbReference>
<reference evidence="1 2" key="1">
    <citation type="journal article" date="2023" name="Microbiol. Spectr.">
        <title>Symbiosis of Carpenter Bees with Uncharacterized Lactic Acid Bacteria Showing NAD Auxotrophy.</title>
        <authorList>
            <person name="Kawasaki S."/>
            <person name="Ozawa K."/>
            <person name="Mori T."/>
            <person name="Yamamoto A."/>
            <person name="Ito M."/>
            <person name="Ohkuma M."/>
            <person name="Sakamoto M."/>
            <person name="Matsutani M."/>
        </authorList>
    </citation>
    <scope>NUCLEOTIDE SEQUENCE [LARGE SCALE GENOMIC DNA]</scope>
    <source>
        <strain evidence="1 2">XA3</strain>
    </source>
</reference>
<name>A0AAU9DPY6_9LACO</name>
<accession>A0AAU9DPY6</accession>
<proteinExistence type="predicted"/>
<dbReference type="PIRSF" id="PIRSF015278">
    <property type="entry name" value="UCP015278"/>
    <property type="match status" value="1"/>
</dbReference>
<keyword evidence="2" id="KW-1185">Reference proteome</keyword>
<organism evidence="1 2">
    <name type="scientific">Xylocopilactobacillus apicola</name>
    <dbReference type="NCBI Taxonomy" id="2932184"/>
    <lineage>
        <taxon>Bacteria</taxon>
        <taxon>Bacillati</taxon>
        <taxon>Bacillota</taxon>
        <taxon>Bacilli</taxon>
        <taxon>Lactobacillales</taxon>
        <taxon>Lactobacillaceae</taxon>
        <taxon>Xylocopilactobacillus</taxon>
    </lineage>
</organism>
<dbReference type="AlphaFoldDB" id="A0AAU9DPY6"/>
<sequence>MELSDFKEKGINYNWRTIYVGVIHHYFNFNVISKYAVELMEEGNDDDFVVELTWNVDANNVQVFLNKIKVKYFPDLEETSDDYKFEERKLRYIYLEDINTKIKNDDELLNKIAEYYDLHNYPPEMSTFINYMPQEPPTVKDDLINRFREFLDCEYKIVREN</sequence>
<gene>
    <name evidence="1" type="ORF">XA3_17030</name>
</gene>
<dbReference type="Proteomes" id="UP001321861">
    <property type="component" value="Chromosome"/>
</dbReference>
<evidence type="ECO:0000313" key="1">
    <source>
        <dbReference type="EMBL" id="BDR59262.1"/>
    </source>
</evidence>
<protein>
    <recommendedName>
        <fullName evidence="3">DUF2247 domain-containing protein</fullName>
    </recommendedName>
</protein>
<evidence type="ECO:0008006" key="3">
    <source>
        <dbReference type="Google" id="ProtNLM"/>
    </source>
</evidence>
<dbReference type="Pfam" id="PF10004">
    <property type="entry name" value="DUF2247"/>
    <property type="match status" value="1"/>
</dbReference>